<keyword evidence="2" id="KW-1185">Reference proteome</keyword>
<dbReference type="Proteomes" id="UP000036681">
    <property type="component" value="Unplaced"/>
</dbReference>
<dbReference type="WBParaSite" id="ALUE_0000559101-mRNA-1">
    <property type="protein sequence ID" value="ALUE_0000559101-mRNA-1"/>
    <property type="gene ID" value="ALUE_0000559101"/>
</dbReference>
<reference evidence="3" key="1">
    <citation type="submission" date="2017-02" db="UniProtKB">
        <authorList>
            <consortium name="WormBaseParasite"/>
        </authorList>
    </citation>
    <scope>IDENTIFICATION</scope>
</reference>
<evidence type="ECO:0000256" key="1">
    <source>
        <dbReference type="SAM" id="MobiDB-lite"/>
    </source>
</evidence>
<proteinExistence type="predicted"/>
<feature type="region of interest" description="Disordered" evidence="1">
    <location>
        <begin position="52"/>
        <end position="84"/>
    </location>
</feature>
<dbReference type="AlphaFoldDB" id="A0A0M3HST7"/>
<feature type="region of interest" description="Disordered" evidence="1">
    <location>
        <begin position="1"/>
        <end position="32"/>
    </location>
</feature>
<evidence type="ECO:0000313" key="3">
    <source>
        <dbReference type="WBParaSite" id="ALUE_0000559101-mRNA-1"/>
    </source>
</evidence>
<evidence type="ECO:0000313" key="2">
    <source>
        <dbReference type="Proteomes" id="UP000036681"/>
    </source>
</evidence>
<feature type="compositionally biased region" description="Polar residues" evidence="1">
    <location>
        <begin position="69"/>
        <end position="84"/>
    </location>
</feature>
<feature type="compositionally biased region" description="Basic and acidic residues" evidence="1">
    <location>
        <begin position="52"/>
        <end position="68"/>
    </location>
</feature>
<name>A0A0M3HST7_ASCLU</name>
<sequence>MNDRKNAWRSSRNLKNALGPTVHPTRRPTDLSSLAKPVDACVAANSFTGELRTRRAERNRGTNREETTCWHNTQKSTYKTESNASMARPLGHALTGMCSPSYYWATLEATMNDAA</sequence>
<organism evidence="2 3">
    <name type="scientific">Ascaris lumbricoides</name>
    <name type="common">Giant roundworm</name>
    <dbReference type="NCBI Taxonomy" id="6252"/>
    <lineage>
        <taxon>Eukaryota</taxon>
        <taxon>Metazoa</taxon>
        <taxon>Ecdysozoa</taxon>
        <taxon>Nematoda</taxon>
        <taxon>Chromadorea</taxon>
        <taxon>Rhabditida</taxon>
        <taxon>Spirurina</taxon>
        <taxon>Ascaridomorpha</taxon>
        <taxon>Ascaridoidea</taxon>
        <taxon>Ascarididae</taxon>
        <taxon>Ascaris</taxon>
    </lineage>
</organism>
<protein>
    <submittedName>
        <fullName evidence="3">Uncharacterized protein</fullName>
    </submittedName>
</protein>
<accession>A0A0M3HST7</accession>